<feature type="domain" description="USP" evidence="4">
    <location>
        <begin position="202"/>
        <end position="803"/>
    </location>
</feature>
<dbReference type="GO" id="GO:0004843">
    <property type="term" value="F:cysteine-type deubiquitinase activity"/>
    <property type="evidence" value="ECO:0007669"/>
    <property type="project" value="UniProtKB-UniRule"/>
</dbReference>
<dbReference type="FunFam" id="3.90.70.10:FF:000046">
    <property type="entry name" value="ubiquitin carboxyl-terminal hydrolase 31"/>
    <property type="match status" value="1"/>
</dbReference>
<dbReference type="CDD" id="cd02674">
    <property type="entry name" value="Peptidase_C19R"/>
    <property type="match status" value="1"/>
</dbReference>
<dbReference type="InterPro" id="IPR018200">
    <property type="entry name" value="USP_CS"/>
</dbReference>
<reference evidence="5" key="1">
    <citation type="journal article" date="2024" name="Gigascience">
        <title>Chromosome-level genome of the poultry shaft louse Menopon gallinae provides insight into the host-switching and adaptive evolution of parasitic lice.</title>
        <authorList>
            <person name="Xu Y."/>
            <person name="Ma L."/>
            <person name="Liu S."/>
            <person name="Liang Y."/>
            <person name="Liu Q."/>
            <person name="He Z."/>
            <person name="Tian L."/>
            <person name="Duan Y."/>
            <person name="Cai W."/>
            <person name="Li H."/>
            <person name="Song F."/>
        </authorList>
    </citation>
    <scope>NUCLEOTIDE SEQUENCE</scope>
    <source>
        <strain evidence="5">Cailab_2023a</strain>
    </source>
</reference>
<dbReference type="InterPro" id="IPR028889">
    <property type="entry name" value="USP"/>
</dbReference>
<comment type="similarity">
    <text evidence="2">Belongs to the peptidase C19 family.</text>
</comment>
<gene>
    <name evidence="5" type="ORF">PYX00_000405</name>
</gene>
<dbReference type="InterPro" id="IPR050185">
    <property type="entry name" value="Ub_carboxyl-term_hydrolase"/>
</dbReference>
<dbReference type="PROSITE" id="PS50235">
    <property type="entry name" value="USP_3"/>
    <property type="match status" value="1"/>
</dbReference>
<dbReference type="Gene3D" id="3.90.70.10">
    <property type="entry name" value="Cysteine proteinases"/>
    <property type="match status" value="2"/>
</dbReference>
<dbReference type="PANTHER" id="PTHR21646:SF14">
    <property type="entry name" value="FI05488P"/>
    <property type="match status" value="1"/>
</dbReference>
<keyword evidence="2" id="KW-0378">Hydrolase</keyword>
<sequence length="959" mass="108471">MGQLIIKRAKMSEKTVNHILKSSSDGELLEVDNKIIVISNPRVSDDLTNYLSETNAKLKRTFTLPHNPFRMSIKKKCKVKPGKKENTPANNGLKVNKSNQTLNDQLVTLNKKGHPKVGLDNETKSKVLRTPSLRKVWNKMVKKVSTIVINNNSNTNSNNNTNNKTNCADFDSRRTDIFLSQNDICVPPVKLTFPNDKVPGVIGLRNHGNTCFINAVLQCLTHTDCLAEYFVMNQYKADLSQRNKLTSKKYVTKGEITEQLALLLKSVWHCQYDPDISNQFKLIVDKYGSQYCGNNQHDAQEFLIWLLDKVHEDLNTATKKNYKVNKSSFDRPDEEVAKETLANHVRCNNSFVHAVFQAQFRSSLTCLNCQRQSNTFDPFLCVSVPIPHNQKRSIFVTVLYISQQPRQVKLGLSLPVSSTVRELREQLSSDTGIPESCMLLTQIDDLGFQRTFSGLQSVSEIKESDPVYCIEMPQLKDNTEDLEKYILLCWINVLTMDDHCSRFGSPHTMLLCRLTCYQDIQKLILKEMNTMLHDEILTTDQDIPLFRIKIVDGVTMETASYLDPTVDHPLYMEEIDQALALQDEDSGPRHLKLVLEWDLQAKESTIADDSDIIEEHSSVKQLKSEAEQGDSVKLEECFELYTKAEVLGAEDKWHCPFCNGKQEVIKKLGLWSLPDILVIHLKRFRQSCKQRSATKLTMLVDFPLYGFDMSSHLVGPPRDMTGSVALWSPWRRTRRTLTSDDNVYDLYAVCNHHGSDLQGGHYTAFCRNPYDCQWYSFDDTKVEPVQDDSLVTNSAYILFYQRRGLNGVSRSASSAASTSSSGSGAEHWVSRMPAFHYPSKKVKSQDDINEAKNKNNLLKRGGSDESNSGALPSDKQIPPGSENNDSDSNTAIQIRELIRSLSSEDFSETPNDQLTSDSQANFGLNSPVKEDEIKPNTPTTDAGRFLEKQPSPILAESRV</sequence>
<keyword evidence="2" id="KW-0833">Ubl conjugation pathway</keyword>
<keyword evidence="2" id="KW-0788">Thiol protease</keyword>
<dbReference type="GO" id="GO:0006508">
    <property type="term" value="P:proteolysis"/>
    <property type="evidence" value="ECO:0007669"/>
    <property type="project" value="UniProtKB-KW"/>
</dbReference>
<dbReference type="GO" id="GO:0016579">
    <property type="term" value="P:protein deubiquitination"/>
    <property type="evidence" value="ECO:0007669"/>
    <property type="project" value="InterPro"/>
</dbReference>
<feature type="region of interest" description="Disordered" evidence="3">
    <location>
        <begin position="904"/>
        <end position="959"/>
    </location>
</feature>
<feature type="region of interest" description="Disordered" evidence="3">
    <location>
        <begin position="853"/>
        <end position="889"/>
    </location>
</feature>
<comment type="catalytic activity">
    <reaction evidence="1 2">
        <text>Thiol-dependent hydrolysis of ester, thioester, amide, peptide and isopeptide bonds formed by the C-terminal Gly of ubiquitin (a 76-residue protein attached to proteins as an intracellular targeting signal).</text>
        <dbReference type="EC" id="3.4.19.12"/>
    </reaction>
</comment>
<dbReference type="Pfam" id="PF00443">
    <property type="entry name" value="UCH"/>
    <property type="match status" value="1"/>
</dbReference>
<dbReference type="EMBL" id="JARGDH010000001">
    <property type="protein sequence ID" value="KAL0278638.1"/>
    <property type="molecule type" value="Genomic_DNA"/>
</dbReference>
<dbReference type="PROSITE" id="PS00972">
    <property type="entry name" value="USP_1"/>
    <property type="match status" value="1"/>
</dbReference>
<keyword evidence="2" id="KW-0645">Protease</keyword>
<dbReference type="SUPFAM" id="SSF54001">
    <property type="entry name" value="Cysteine proteinases"/>
    <property type="match status" value="1"/>
</dbReference>
<comment type="caution">
    <text evidence="5">The sequence shown here is derived from an EMBL/GenBank/DDBJ whole genome shotgun (WGS) entry which is preliminary data.</text>
</comment>
<proteinExistence type="inferred from homology"/>
<protein>
    <recommendedName>
        <fullName evidence="2">Ubiquitin carboxyl-terminal hydrolase</fullName>
        <ecNumber evidence="2">3.4.19.12</ecNumber>
    </recommendedName>
</protein>
<dbReference type="InterPro" id="IPR001394">
    <property type="entry name" value="Peptidase_C19_UCH"/>
</dbReference>
<dbReference type="InterPro" id="IPR038765">
    <property type="entry name" value="Papain-like_cys_pep_sf"/>
</dbReference>
<dbReference type="PROSITE" id="PS00973">
    <property type="entry name" value="USP_2"/>
    <property type="match status" value="1"/>
</dbReference>
<evidence type="ECO:0000256" key="3">
    <source>
        <dbReference type="SAM" id="MobiDB-lite"/>
    </source>
</evidence>
<evidence type="ECO:0000256" key="1">
    <source>
        <dbReference type="ARBA" id="ARBA00000707"/>
    </source>
</evidence>
<feature type="compositionally biased region" description="Polar residues" evidence="3">
    <location>
        <begin position="904"/>
        <end position="924"/>
    </location>
</feature>
<evidence type="ECO:0000256" key="2">
    <source>
        <dbReference type="RuleBase" id="RU366025"/>
    </source>
</evidence>
<dbReference type="PANTHER" id="PTHR21646">
    <property type="entry name" value="UBIQUITIN CARBOXYL-TERMINAL HYDROLASE"/>
    <property type="match status" value="1"/>
</dbReference>
<evidence type="ECO:0000259" key="4">
    <source>
        <dbReference type="PROSITE" id="PS50235"/>
    </source>
</evidence>
<accession>A0AAW2I9U7</accession>
<name>A0AAW2I9U7_9NEOP</name>
<dbReference type="AlphaFoldDB" id="A0AAW2I9U7"/>
<dbReference type="EC" id="3.4.19.12" evidence="2"/>
<organism evidence="5">
    <name type="scientific">Menopon gallinae</name>
    <name type="common">poultry shaft louse</name>
    <dbReference type="NCBI Taxonomy" id="328185"/>
    <lineage>
        <taxon>Eukaryota</taxon>
        <taxon>Metazoa</taxon>
        <taxon>Ecdysozoa</taxon>
        <taxon>Arthropoda</taxon>
        <taxon>Hexapoda</taxon>
        <taxon>Insecta</taxon>
        <taxon>Pterygota</taxon>
        <taxon>Neoptera</taxon>
        <taxon>Paraneoptera</taxon>
        <taxon>Psocodea</taxon>
        <taxon>Troctomorpha</taxon>
        <taxon>Phthiraptera</taxon>
        <taxon>Amblycera</taxon>
        <taxon>Menoponidae</taxon>
        <taxon>Menopon</taxon>
    </lineage>
</organism>
<evidence type="ECO:0000313" key="5">
    <source>
        <dbReference type="EMBL" id="KAL0278638.1"/>
    </source>
</evidence>